<dbReference type="eggNOG" id="KOG3052">
    <property type="taxonomic scope" value="Eukaryota"/>
</dbReference>
<dbReference type="PANTHER" id="PTHR10266:SF3">
    <property type="entry name" value="CYTOCHROME C1, HEME PROTEIN, MITOCHONDRIAL"/>
    <property type="match status" value="1"/>
</dbReference>
<evidence type="ECO:0000256" key="14">
    <source>
        <dbReference type="ARBA" id="ARBA00023128"/>
    </source>
</evidence>
<dbReference type="SUPFAM" id="SSF46626">
    <property type="entry name" value="Cytochrome c"/>
    <property type="match status" value="1"/>
</dbReference>
<feature type="binding site" description="covalent" evidence="17">
    <location>
        <position position="236"/>
    </location>
    <ligand>
        <name>heme c</name>
        <dbReference type="ChEBI" id="CHEBI:61717"/>
    </ligand>
</feature>
<dbReference type="InterPro" id="IPR036909">
    <property type="entry name" value="Cyt_c-like_dom_sf"/>
</dbReference>
<dbReference type="InterPro" id="IPR009056">
    <property type="entry name" value="Cyt_c-like_dom"/>
</dbReference>
<dbReference type="OrthoDB" id="5925at2759"/>
<dbReference type="GeneID" id="19117752"/>
<dbReference type="KEGG" id="bor:COCMIDRAFT_100825"/>
<feature type="region of interest" description="Disordered" evidence="18">
    <location>
        <begin position="1"/>
        <end position="23"/>
    </location>
</feature>
<name>W6YVJ3_COCMI</name>
<dbReference type="Gene3D" id="1.20.5.100">
    <property type="entry name" value="Cytochrome c1, transmembrane anchor, C-terminal"/>
    <property type="match status" value="1"/>
</dbReference>
<evidence type="ECO:0000256" key="9">
    <source>
        <dbReference type="ARBA" id="ARBA00022792"/>
    </source>
</evidence>
<evidence type="ECO:0000256" key="8">
    <source>
        <dbReference type="ARBA" id="ARBA00022723"/>
    </source>
</evidence>
<evidence type="ECO:0000256" key="1">
    <source>
        <dbReference type="ARBA" id="ARBA00004273"/>
    </source>
</evidence>
<keyword evidence="8 17" id="KW-0479">Metal-binding</keyword>
<keyword evidence="14" id="KW-0496">Mitochondrion</keyword>
<dbReference type="SUPFAM" id="SSF81496">
    <property type="entry name" value="Cytochrome c1 subunit of cytochrome bc1 complex (Ubiquinol-cytochrome c reductase), transmembrane anchor"/>
    <property type="match status" value="1"/>
</dbReference>
<dbReference type="GO" id="GO:0046872">
    <property type="term" value="F:metal ion binding"/>
    <property type="evidence" value="ECO:0007669"/>
    <property type="project" value="UniProtKB-KW"/>
</dbReference>
<feature type="region of interest" description="Disordered" evidence="18">
    <location>
        <begin position="142"/>
        <end position="163"/>
    </location>
</feature>
<dbReference type="GO" id="GO:0020037">
    <property type="term" value="F:heme binding"/>
    <property type="evidence" value="ECO:0007669"/>
    <property type="project" value="InterPro"/>
</dbReference>
<dbReference type="GO" id="GO:0045275">
    <property type="term" value="C:respiratory chain complex III"/>
    <property type="evidence" value="ECO:0007669"/>
    <property type="project" value="EnsemblFungi"/>
</dbReference>
<dbReference type="GO" id="GO:0006122">
    <property type="term" value="P:mitochondrial electron transport, ubiquinol to cytochrome c"/>
    <property type="evidence" value="ECO:0007669"/>
    <property type="project" value="EnsemblFungi"/>
</dbReference>
<keyword evidence="12" id="KW-1133">Transmembrane helix</keyword>
<evidence type="ECO:0000256" key="10">
    <source>
        <dbReference type="ARBA" id="ARBA00022967"/>
    </source>
</evidence>
<keyword evidence="7" id="KW-0812">Transmembrane</keyword>
<comment type="cofactor">
    <cofactor evidence="17">
        <name>heme c</name>
        <dbReference type="ChEBI" id="CHEBI:61717"/>
    </cofactor>
    <text evidence="17">Binds 1 heme c group covalently per subunit.</text>
</comment>
<proteinExistence type="inferred from homology"/>
<evidence type="ECO:0000256" key="18">
    <source>
        <dbReference type="SAM" id="MobiDB-lite"/>
    </source>
</evidence>
<comment type="subcellular location">
    <subcellularLocation>
        <location evidence="1">Mitochondrion inner membrane</location>
    </subcellularLocation>
</comment>
<feature type="binding site" description="covalent" evidence="17">
    <location>
        <position position="115"/>
    </location>
    <ligand>
        <name>heme c</name>
        <dbReference type="ChEBI" id="CHEBI:61717"/>
    </ligand>
</feature>
<gene>
    <name evidence="20" type="ORF">COCMIDRAFT_100825</name>
</gene>
<comment type="catalytic activity">
    <reaction evidence="16">
        <text>a quinol + 2 Fe(III)-[cytochrome c](out) = a quinone + 2 Fe(II)-[cytochrome c](out) + 2 H(+)(out)</text>
        <dbReference type="Rhea" id="RHEA:11484"/>
        <dbReference type="Rhea" id="RHEA-COMP:10350"/>
        <dbReference type="Rhea" id="RHEA-COMP:14399"/>
        <dbReference type="ChEBI" id="CHEBI:15378"/>
        <dbReference type="ChEBI" id="CHEBI:24646"/>
        <dbReference type="ChEBI" id="CHEBI:29033"/>
        <dbReference type="ChEBI" id="CHEBI:29034"/>
        <dbReference type="ChEBI" id="CHEBI:132124"/>
        <dbReference type="EC" id="7.1.1.8"/>
    </reaction>
</comment>
<evidence type="ECO:0000256" key="16">
    <source>
        <dbReference type="ARBA" id="ARBA00029351"/>
    </source>
</evidence>
<comment type="similarity">
    <text evidence="2">Belongs to the cytochrome c family.</text>
</comment>
<dbReference type="EC" id="7.1.1.8" evidence="3"/>
<dbReference type="RefSeq" id="XP_007690061.1">
    <property type="nucleotide sequence ID" value="XM_007691871.1"/>
</dbReference>
<evidence type="ECO:0000256" key="7">
    <source>
        <dbReference type="ARBA" id="ARBA00022692"/>
    </source>
</evidence>
<feature type="compositionally biased region" description="Acidic residues" evidence="18">
    <location>
        <begin position="142"/>
        <end position="153"/>
    </location>
</feature>
<dbReference type="Gene3D" id="1.10.760.10">
    <property type="entry name" value="Cytochrome c-like domain"/>
    <property type="match status" value="1"/>
</dbReference>
<keyword evidence="4" id="KW-0813">Transport</keyword>
<dbReference type="Pfam" id="PF02167">
    <property type="entry name" value="Cytochrom_C1"/>
    <property type="match status" value="1"/>
</dbReference>
<evidence type="ECO:0000259" key="19">
    <source>
        <dbReference type="PROSITE" id="PS51007"/>
    </source>
</evidence>
<keyword evidence="6" id="KW-0679">Respiratory chain</keyword>
<dbReference type="STRING" id="930090.W6YVJ3"/>
<protein>
    <recommendedName>
        <fullName evidence="3">quinol--cytochrome-c reductase</fullName>
        <ecNumber evidence="3">7.1.1.8</ecNumber>
    </recommendedName>
</protein>
<dbReference type="PROSITE" id="PS51007">
    <property type="entry name" value="CYTC"/>
    <property type="match status" value="1"/>
</dbReference>
<organism evidence="20 21">
    <name type="scientific">Bipolaris oryzae ATCC 44560</name>
    <dbReference type="NCBI Taxonomy" id="930090"/>
    <lineage>
        <taxon>Eukaryota</taxon>
        <taxon>Fungi</taxon>
        <taxon>Dikarya</taxon>
        <taxon>Ascomycota</taxon>
        <taxon>Pezizomycotina</taxon>
        <taxon>Dothideomycetes</taxon>
        <taxon>Pleosporomycetidae</taxon>
        <taxon>Pleosporales</taxon>
        <taxon>Pleosporineae</taxon>
        <taxon>Pleosporaceae</taxon>
        <taxon>Bipolaris</taxon>
    </lineage>
</organism>
<dbReference type="HOGENOM" id="CLU_040334_1_1_1"/>
<feature type="binding site" description="covalent" evidence="17">
    <location>
        <position position="116"/>
    </location>
    <ligand>
        <name>heme c</name>
        <dbReference type="ChEBI" id="CHEBI:61717"/>
    </ligand>
</feature>
<dbReference type="AlphaFoldDB" id="W6YVJ3"/>
<dbReference type="InterPro" id="IPR021157">
    <property type="entry name" value="Cyt_c1_TM_anchor_C"/>
</dbReference>
<accession>W6YVJ3</accession>
<keyword evidence="9" id="KW-0999">Mitochondrion inner membrane</keyword>
<evidence type="ECO:0000256" key="6">
    <source>
        <dbReference type="ARBA" id="ARBA00022660"/>
    </source>
</evidence>
<keyword evidence="13 17" id="KW-0408">Iron</keyword>
<evidence type="ECO:0000256" key="15">
    <source>
        <dbReference type="ARBA" id="ARBA00023136"/>
    </source>
</evidence>
<dbReference type="EMBL" id="KI964029">
    <property type="protein sequence ID" value="EUC43447.1"/>
    <property type="molecule type" value="Genomic_DNA"/>
</dbReference>
<evidence type="ECO:0000256" key="4">
    <source>
        <dbReference type="ARBA" id="ARBA00022448"/>
    </source>
</evidence>
<reference evidence="20 21" key="1">
    <citation type="journal article" date="2013" name="PLoS Genet.">
        <title>Comparative genome structure, secondary metabolite, and effector coding capacity across Cochliobolus pathogens.</title>
        <authorList>
            <person name="Condon B.J."/>
            <person name="Leng Y."/>
            <person name="Wu D."/>
            <person name="Bushley K.E."/>
            <person name="Ohm R.A."/>
            <person name="Otillar R."/>
            <person name="Martin J."/>
            <person name="Schackwitz W."/>
            <person name="Grimwood J."/>
            <person name="MohdZainudin N."/>
            <person name="Xue C."/>
            <person name="Wang R."/>
            <person name="Manning V.A."/>
            <person name="Dhillon B."/>
            <person name="Tu Z.J."/>
            <person name="Steffenson B.J."/>
            <person name="Salamov A."/>
            <person name="Sun H."/>
            <person name="Lowry S."/>
            <person name="LaButti K."/>
            <person name="Han J."/>
            <person name="Copeland A."/>
            <person name="Lindquist E."/>
            <person name="Barry K."/>
            <person name="Schmutz J."/>
            <person name="Baker S.E."/>
            <person name="Ciuffetti L.M."/>
            <person name="Grigoriev I.V."/>
            <person name="Zhong S."/>
            <person name="Turgeon B.G."/>
        </authorList>
    </citation>
    <scope>NUCLEOTIDE SEQUENCE [LARGE SCALE GENOMIC DNA]</scope>
    <source>
        <strain evidence="20 21">ATCC 44560</strain>
    </source>
</reference>
<dbReference type="PRINTS" id="PR00603">
    <property type="entry name" value="CYTOCHROMEC1"/>
</dbReference>
<evidence type="ECO:0000313" key="20">
    <source>
        <dbReference type="EMBL" id="EUC43447.1"/>
    </source>
</evidence>
<evidence type="ECO:0000256" key="17">
    <source>
        <dbReference type="PIRSR" id="PIRSR602326-1"/>
    </source>
</evidence>
<dbReference type="InterPro" id="IPR002326">
    <property type="entry name" value="Cyt_c1"/>
</dbReference>
<dbReference type="GO" id="GO:0005743">
    <property type="term" value="C:mitochondrial inner membrane"/>
    <property type="evidence" value="ECO:0007669"/>
    <property type="project" value="UniProtKB-SubCell"/>
</dbReference>
<keyword evidence="10" id="KW-1278">Translocase</keyword>
<evidence type="ECO:0000256" key="12">
    <source>
        <dbReference type="ARBA" id="ARBA00022989"/>
    </source>
</evidence>
<sequence>MLARSALRTARTAGAATRNATSRPASRFASTSAYAEGAASAWKNNALPAGATIFAVGSTAWYWHLYGRDVDAMTPAEEGLHPTQYPWEHEKWYKTFDHAALRRGFQVYREVCASCHSISRVPYRALVGKFMTVDEAKALAEENEYDTEPNDQGEIEKRPGKLSDYMPAPYKNDEAARAANNGALPPDLSLMVKARHGGCNYIFSLLTGYPEEPPAGAVVQDGLNFNPYFPGTGIAMARVLYDDLVEYEDGTKASTSQMAKDVVEFLNWAAEPEMDDRKKMGWKVLAVTSVLFALSVWVKRYKWGPLKNRKILYQPPQNKSILDQIPKPNTSGKTNQ</sequence>
<evidence type="ECO:0000256" key="3">
    <source>
        <dbReference type="ARBA" id="ARBA00012951"/>
    </source>
</evidence>
<dbReference type="FunFam" id="1.10.760.10:FF:000002">
    <property type="entry name" value="Cytochrome c1, heme protein"/>
    <property type="match status" value="1"/>
</dbReference>
<keyword evidence="21" id="KW-1185">Reference proteome</keyword>
<dbReference type="Proteomes" id="UP000054032">
    <property type="component" value="Unassembled WGS sequence"/>
</dbReference>
<dbReference type="GO" id="GO:0008121">
    <property type="term" value="F:quinol-cytochrome-c reductase activity"/>
    <property type="evidence" value="ECO:0007669"/>
    <property type="project" value="UniProtKB-EC"/>
</dbReference>
<evidence type="ECO:0000256" key="5">
    <source>
        <dbReference type="ARBA" id="ARBA00022617"/>
    </source>
</evidence>
<dbReference type="FunFam" id="1.20.5.100:FF:000003">
    <property type="entry name" value="Cytochrome c1, heme protein, mitochondrial"/>
    <property type="match status" value="1"/>
</dbReference>
<evidence type="ECO:0000256" key="13">
    <source>
        <dbReference type="ARBA" id="ARBA00023004"/>
    </source>
</evidence>
<feature type="binding site" description="covalent" evidence="17">
    <location>
        <position position="112"/>
    </location>
    <ligand>
        <name>heme c</name>
        <dbReference type="ChEBI" id="CHEBI:61717"/>
    </ligand>
</feature>
<keyword evidence="11" id="KW-0249">Electron transport</keyword>
<keyword evidence="15" id="KW-0472">Membrane</keyword>
<evidence type="ECO:0000313" key="21">
    <source>
        <dbReference type="Proteomes" id="UP000054032"/>
    </source>
</evidence>
<keyword evidence="5 17" id="KW-0349">Heme</keyword>
<feature type="domain" description="Cytochrome c" evidence="19">
    <location>
        <begin position="99"/>
        <end position="252"/>
    </location>
</feature>
<evidence type="ECO:0000256" key="11">
    <source>
        <dbReference type="ARBA" id="ARBA00022982"/>
    </source>
</evidence>
<evidence type="ECO:0000256" key="2">
    <source>
        <dbReference type="ARBA" id="ARBA00006488"/>
    </source>
</evidence>
<dbReference type="PANTHER" id="PTHR10266">
    <property type="entry name" value="CYTOCHROME C1"/>
    <property type="match status" value="1"/>
</dbReference>